<reference evidence="1 2" key="1">
    <citation type="submission" date="2022-05" db="EMBL/GenBank/DDBJ databases">
        <authorList>
            <consortium name="Genoscope - CEA"/>
            <person name="William W."/>
        </authorList>
    </citation>
    <scope>NUCLEOTIDE SEQUENCE [LARGE SCALE GENOMIC DNA]</scope>
</reference>
<sequence>MRESCWVVLTFESVDEILRWSKLERWKANTKTETASFESTYKEVSFEWSQQDFLNGVLRPKKALFRACLHGGAGPQEIMNTIMLLLMEKGSPAHVRYGYLNMDDSFATLARKRLKKQM</sequence>
<keyword evidence="2" id="KW-1185">Reference proteome</keyword>
<evidence type="ECO:0000313" key="2">
    <source>
        <dbReference type="Proteomes" id="UP001159427"/>
    </source>
</evidence>
<name>A0ABN8M9G9_9CNID</name>
<dbReference type="Proteomes" id="UP001159427">
    <property type="component" value="Unassembled WGS sequence"/>
</dbReference>
<gene>
    <name evidence="1" type="ORF">PEVE_00022916</name>
</gene>
<comment type="caution">
    <text evidence="1">The sequence shown here is derived from an EMBL/GenBank/DDBJ whole genome shotgun (WGS) entry which is preliminary data.</text>
</comment>
<evidence type="ECO:0000313" key="1">
    <source>
        <dbReference type="EMBL" id="CAH3024444.1"/>
    </source>
</evidence>
<protein>
    <submittedName>
        <fullName evidence="1">Uncharacterized protein</fullName>
    </submittedName>
</protein>
<accession>A0ABN8M9G9</accession>
<organism evidence="1 2">
    <name type="scientific">Porites evermanni</name>
    <dbReference type="NCBI Taxonomy" id="104178"/>
    <lineage>
        <taxon>Eukaryota</taxon>
        <taxon>Metazoa</taxon>
        <taxon>Cnidaria</taxon>
        <taxon>Anthozoa</taxon>
        <taxon>Hexacorallia</taxon>
        <taxon>Scleractinia</taxon>
        <taxon>Fungiina</taxon>
        <taxon>Poritidae</taxon>
        <taxon>Porites</taxon>
    </lineage>
</organism>
<proteinExistence type="predicted"/>
<dbReference type="EMBL" id="CALNXI010000304">
    <property type="protein sequence ID" value="CAH3024444.1"/>
    <property type="molecule type" value="Genomic_DNA"/>
</dbReference>